<reference evidence="1 2" key="1">
    <citation type="submission" date="2020-08" db="EMBL/GenBank/DDBJ databases">
        <title>A Genomic Blueprint of the Chicken Gut Microbiome.</title>
        <authorList>
            <person name="Gilroy R."/>
            <person name="Ravi A."/>
            <person name="Getino M."/>
            <person name="Pursley I."/>
            <person name="Horton D.L."/>
            <person name="Alikhan N.-F."/>
            <person name="Baker D."/>
            <person name="Gharbi K."/>
            <person name="Hall N."/>
            <person name="Watson M."/>
            <person name="Adriaenssens E.M."/>
            <person name="Foster-Nyarko E."/>
            <person name="Jarju S."/>
            <person name="Secka A."/>
            <person name="Antonio M."/>
            <person name="Oren A."/>
            <person name="Chaudhuri R."/>
            <person name="La Ragione R.M."/>
            <person name="Hildebrand F."/>
            <person name="Pallen M.J."/>
        </authorList>
    </citation>
    <scope>NUCLEOTIDE SEQUENCE [LARGE SCALE GENOMIC DNA]</scope>
    <source>
        <strain evidence="1 2">Sa1BUA1</strain>
    </source>
</reference>
<dbReference type="RefSeq" id="WP_251839251.1">
    <property type="nucleotide sequence ID" value="NZ_JACSPO010000002.1"/>
</dbReference>
<name>A0ABR8Z1G7_9MICO</name>
<evidence type="ECO:0000313" key="2">
    <source>
        <dbReference type="Proteomes" id="UP000661894"/>
    </source>
</evidence>
<dbReference type="Pfam" id="PF14019">
    <property type="entry name" value="DUF4235"/>
    <property type="match status" value="1"/>
</dbReference>
<gene>
    <name evidence="1" type="ORF">H9624_07410</name>
</gene>
<comment type="caution">
    <text evidence="1">The sequence shown here is derived from an EMBL/GenBank/DDBJ whole genome shotgun (WGS) entry which is preliminary data.</text>
</comment>
<dbReference type="Proteomes" id="UP000661894">
    <property type="component" value="Unassembled WGS sequence"/>
</dbReference>
<protein>
    <submittedName>
        <fullName evidence="1">DUF4235 domain-containing protein</fullName>
    </submittedName>
</protein>
<proteinExistence type="predicted"/>
<sequence>MDIGWKIVSTGSAVLAGLLANKLLDIGWKAVTGHEPPGDDNDDPAVSLTEVVVFAAVSGAVIGLSRQLAQAGAAKWYGGPVEKKSPNPVTGP</sequence>
<organism evidence="1 2">
    <name type="scientific">Oceanitalea stevensii</name>
    <dbReference type="NCBI Taxonomy" id="2763072"/>
    <lineage>
        <taxon>Bacteria</taxon>
        <taxon>Bacillati</taxon>
        <taxon>Actinomycetota</taxon>
        <taxon>Actinomycetes</taxon>
        <taxon>Micrococcales</taxon>
        <taxon>Bogoriellaceae</taxon>
        <taxon>Georgenia</taxon>
    </lineage>
</organism>
<dbReference type="EMBL" id="JACSPO010000002">
    <property type="protein sequence ID" value="MBD8062148.1"/>
    <property type="molecule type" value="Genomic_DNA"/>
</dbReference>
<keyword evidence="2" id="KW-1185">Reference proteome</keyword>
<dbReference type="InterPro" id="IPR025329">
    <property type="entry name" value="DUF4235"/>
</dbReference>
<accession>A0ABR8Z1G7</accession>
<evidence type="ECO:0000313" key="1">
    <source>
        <dbReference type="EMBL" id="MBD8062148.1"/>
    </source>
</evidence>